<evidence type="ECO:0000256" key="3">
    <source>
        <dbReference type="ARBA" id="ARBA00022723"/>
    </source>
</evidence>
<evidence type="ECO:0000256" key="7">
    <source>
        <dbReference type="ARBA" id="ARBA00023014"/>
    </source>
</evidence>
<evidence type="ECO:0000256" key="4">
    <source>
        <dbReference type="ARBA" id="ARBA00022801"/>
    </source>
</evidence>
<keyword evidence="8 10" id="KW-0051">Antiviral defense</keyword>
<keyword evidence="5 10" id="KW-0269">Exonuclease</keyword>
<evidence type="ECO:0000256" key="1">
    <source>
        <dbReference type="ARBA" id="ARBA00001936"/>
    </source>
</evidence>
<dbReference type="EC" id="3.1.12.1" evidence="10"/>
<evidence type="ECO:0000256" key="9">
    <source>
        <dbReference type="ARBA" id="ARBA00023211"/>
    </source>
</evidence>
<keyword evidence="6 10" id="KW-0408">Iron</keyword>
<evidence type="ECO:0000313" key="14">
    <source>
        <dbReference type="Proteomes" id="UP000058613"/>
    </source>
</evidence>
<dbReference type="Pfam" id="PF12705">
    <property type="entry name" value="PDDEXK_1"/>
    <property type="match status" value="1"/>
</dbReference>
<dbReference type="GO" id="GO:0004527">
    <property type="term" value="F:exonuclease activity"/>
    <property type="evidence" value="ECO:0007669"/>
    <property type="project" value="UniProtKB-KW"/>
</dbReference>
<feature type="domain" description="PD-(D/E)XK endonuclease-like" evidence="11">
    <location>
        <begin position="50"/>
        <end position="198"/>
    </location>
</feature>
<evidence type="ECO:0000313" key="15">
    <source>
        <dbReference type="Proteomes" id="UP000196694"/>
    </source>
</evidence>
<reference evidence="13 15" key="2">
    <citation type="submission" date="2017-05" db="EMBL/GenBank/DDBJ databases">
        <title>The draft genome of the hyperthermophilic archaeon 'Pyrodictium delaneyi strain Hulk', an iron and nitrate reducer, reveals the capacity for sulfate reduction.</title>
        <authorList>
            <person name="Demey L.M."/>
            <person name="Miller C."/>
            <person name="Manzella M."/>
            <person name="Reguera G."/>
            <person name="Kashefi K."/>
        </authorList>
    </citation>
    <scope>NUCLEOTIDE SEQUENCE [LARGE SCALE GENOMIC DNA]</scope>
    <source>
        <strain evidence="13 15">Hulk</strain>
    </source>
</reference>
<evidence type="ECO:0000256" key="5">
    <source>
        <dbReference type="ARBA" id="ARBA00022839"/>
    </source>
</evidence>
<dbReference type="GO" id="GO:0051607">
    <property type="term" value="P:defense response to virus"/>
    <property type="evidence" value="ECO:0007669"/>
    <property type="project" value="UniProtKB-KW"/>
</dbReference>
<name>A0A0P0N4N6_9CREN</name>
<dbReference type="Gene3D" id="3.90.320.10">
    <property type="match status" value="1"/>
</dbReference>
<dbReference type="GO" id="GO:0051536">
    <property type="term" value="F:iron-sulfur cluster binding"/>
    <property type="evidence" value="ECO:0007669"/>
    <property type="project" value="UniProtKB-KW"/>
</dbReference>
<dbReference type="EMBL" id="CP013011">
    <property type="protein sequence ID" value="ALL01396.1"/>
    <property type="molecule type" value="Genomic_DNA"/>
</dbReference>
<comment type="cofactor">
    <cofactor evidence="10">
        <name>iron-sulfur cluster</name>
        <dbReference type="ChEBI" id="CHEBI:30408"/>
    </cofactor>
</comment>
<evidence type="ECO:0000256" key="2">
    <source>
        <dbReference type="ARBA" id="ARBA00022722"/>
    </source>
</evidence>
<dbReference type="STRING" id="1273541.Pyrde_1350"/>
<keyword evidence="2 10" id="KW-0540">Nuclease</keyword>
<evidence type="ECO:0000259" key="11">
    <source>
        <dbReference type="Pfam" id="PF12705"/>
    </source>
</evidence>
<evidence type="ECO:0000313" key="12">
    <source>
        <dbReference type="EMBL" id="ALL01396.1"/>
    </source>
</evidence>
<protein>
    <recommendedName>
        <fullName evidence="10">CRISPR-associated exonuclease Cas4</fullName>
        <ecNumber evidence="10">3.1.12.1</ecNumber>
    </recommendedName>
</protein>
<dbReference type="AlphaFoldDB" id="A0A0P0N4N6"/>
<comment type="similarity">
    <text evidence="10">Belongs to the CRISPR-associated exonuclease Cas4 family.</text>
</comment>
<dbReference type="GO" id="GO:0046872">
    <property type="term" value="F:metal ion binding"/>
    <property type="evidence" value="ECO:0007669"/>
    <property type="project" value="UniProtKB-KW"/>
</dbReference>
<comment type="function">
    <text evidence="10">CRISPR (clustered regularly interspaced short palindromic repeat) is an adaptive immune system that provides protection against mobile genetic elements (viruses, transposable elements and conjugative plasmids). CRISPR clusters contain sequences complementary to antecedent mobile elements and target invading nucleic acids. CRISPR clusters are transcribed and processed into CRISPR RNA (crRNA).</text>
</comment>
<dbReference type="InterPro" id="IPR038726">
    <property type="entry name" value="PDDEXK_AddAB-type"/>
</dbReference>
<comment type="cofactor">
    <cofactor evidence="10">
        <name>Mg(2+)</name>
        <dbReference type="ChEBI" id="CHEBI:18420"/>
    </cofactor>
    <cofactor evidence="10">
        <name>Mn(2+)</name>
        <dbReference type="ChEBI" id="CHEBI:29035"/>
    </cofactor>
    <text evidence="10">Mg(2+) or Mn(2+) required for ssDNA cleavage activity.</text>
</comment>
<evidence type="ECO:0000256" key="10">
    <source>
        <dbReference type="RuleBase" id="RU365022"/>
    </source>
</evidence>
<dbReference type="Proteomes" id="UP000058613">
    <property type="component" value="Chromosome"/>
</dbReference>
<accession>A0A0P0N4N6</accession>
<keyword evidence="3 10" id="KW-0479">Metal-binding</keyword>
<dbReference type="InterPro" id="IPR013343">
    <property type="entry name" value="CRISPR-assoc_prot_Cas4"/>
</dbReference>
<dbReference type="KEGG" id="pdl:Pyrde_1350"/>
<dbReference type="EMBL" id="NCQP01000005">
    <property type="protein sequence ID" value="OWJ54505.1"/>
    <property type="molecule type" value="Genomic_DNA"/>
</dbReference>
<gene>
    <name evidence="13" type="ORF">Pdsh_06830</name>
    <name evidence="12" type="ORF">Pyrde_1350</name>
</gene>
<evidence type="ECO:0000256" key="6">
    <source>
        <dbReference type="ARBA" id="ARBA00023004"/>
    </source>
</evidence>
<sequence>MAEQGCQGVHIHPEYTSPRLVTATLVKLHEWCPLLAWLAANTLPRIAPTPSMREGRRSHTREELRRVAEELGLRRPAVQVALASTQYGATGTIDIIDKETGTIIEVKATARRKPHRSHLAQLAVYTLLAAENNLKPRRAAIATPEPRIIAELPADTYTLQWARNLIQRTRRTIESPIPPLVTQPREKCRYCTHRHTCPYPNLD</sequence>
<dbReference type="InterPro" id="IPR011604">
    <property type="entry name" value="PDDEXK-like_dom_sf"/>
</dbReference>
<keyword evidence="15" id="KW-1185">Reference proteome</keyword>
<comment type="cofactor">
    <cofactor evidence="1">
        <name>Mn(2+)</name>
        <dbReference type="ChEBI" id="CHEBI:29035"/>
    </cofactor>
</comment>
<proteinExistence type="inferred from homology"/>
<dbReference type="NCBIfam" id="TIGR00372">
    <property type="entry name" value="cas4"/>
    <property type="match status" value="1"/>
</dbReference>
<dbReference type="Proteomes" id="UP000196694">
    <property type="component" value="Unassembled WGS sequence"/>
</dbReference>
<keyword evidence="4 10" id="KW-0378">Hydrolase</keyword>
<evidence type="ECO:0000313" key="13">
    <source>
        <dbReference type="EMBL" id="OWJ54505.1"/>
    </source>
</evidence>
<organism evidence="12 14">
    <name type="scientific">Pyrodictium delaneyi</name>
    <dbReference type="NCBI Taxonomy" id="1273541"/>
    <lineage>
        <taxon>Archaea</taxon>
        <taxon>Thermoproteota</taxon>
        <taxon>Thermoprotei</taxon>
        <taxon>Desulfurococcales</taxon>
        <taxon>Pyrodictiaceae</taxon>
        <taxon>Pyrodictium</taxon>
    </lineage>
</organism>
<keyword evidence="9 10" id="KW-0464">Manganese</keyword>
<evidence type="ECO:0000256" key="8">
    <source>
        <dbReference type="ARBA" id="ARBA00023118"/>
    </source>
</evidence>
<reference evidence="12 14" key="1">
    <citation type="submission" date="2015-10" db="EMBL/GenBank/DDBJ databases">
        <title>Complete genome sequence of hyperthermophilic archaeon Pyrodictium delaneyi Su06.</title>
        <authorList>
            <person name="Jung J.-H."/>
            <person name="Lin J."/>
            <person name="Holden J.F."/>
            <person name="Park C.-S."/>
        </authorList>
    </citation>
    <scope>NUCLEOTIDE SEQUENCE [LARGE SCALE GENOMIC DNA]</scope>
    <source>
        <strain evidence="12 14">Su06</strain>
    </source>
</reference>
<keyword evidence="7 10" id="KW-0411">Iron-sulfur</keyword>